<evidence type="ECO:0000313" key="1">
    <source>
        <dbReference type="EMBL" id="UWX05595.1"/>
    </source>
</evidence>
<sequence length="160" mass="18913">MDKQDLLLDAIFFEHWARYFCFEETEDGVNATIEIPEALYAECKTQLPHLLGLLEKIQHSPIVLNDVKSAIFSFIRKELSLTDNELEHFLHEMSLNADFNRKLNMFYGFVQDEADKDSKTEDSMSDKEYKTYRAKKEIPLFPAWMEQFHNWAKENNHTLS</sequence>
<dbReference type="Proteomes" id="UP001058120">
    <property type="component" value="Chromosome"/>
</dbReference>
<evidence type="ECO:0000313" key="2">
    <source>
        <dbReference type="Proteomes" id="UP001058120"/>
    </source>
</evidence>
<gene>
    <name evidence="1" type="ORF">JBF11_09135</name>
</gene>
<name>A0ABY5Y0B3_9BACT</name>
<proteinExistence type="predicted"/>
<accession>A0ABY5Y0B3</accession>
<reference evidence="1" key="1">
    <citation type="submission" date="2020-12" db="EMBL/GenBank/DDBJ databases">
        <title>Taurinivorans muris gen. nov., sp. nov., fundamental and realized metabolic niche of a ubiquitous sulfidogenic bacterium in the murine intestine.</title>
        <authorList>
            <person name="Ye H."/>
            <person name="Hanson B.T."/>
            <person name="Loy A."/>
        </authorList>
    </citation>
    <scope>NUCLEOTIDE SEQUENCE</scope>
    <source>
        <strain evidence="1">LT0009</strain>
    </source>
</reference>
<dbReference type="RefSeq" id="WP_334315180.1">
    <property type="nucleotide sequence ID" value="NZ_CP065938.1"/>
</dbReference>
<protein>
    <submittedName>
        <fullName evidence="1">Uncharacterized protein</fullName>
    </submittedName>
</protein>
<organism evidence="1 2">
    <name type="scientific">Taurinivorans muris</name>
    <dbReference type="NCBI Taxonomy" id="2787751"/>
    <lineage>
        <taxon>Bacteria</taxon>
        <taxon>Pseudomonadati</taxon>
        <taxon>Thermodesulfobacteriota</taxon>
        <taxon>Desulfovibrionia</taxon>
        <taxon>Desulfovibrionales</taxon>
        <taxon>Desulfovibrionaceae</taxon>
        <taxon>Taurinivorans</taxon>
    </lineage>
</organism>
<keyword evidence="2" id="KW-1185">Reference proteome</keyword>
<dbReference type="EMBL" id="CP065938">
    <property type="protein sequence ID" value="UWX05595.1"/>
    <property type="molecule type" value="Genomic_DNA"/>
</dbReference>